<keyword evidence="2" id="KW-1185">Reference proteome</keyword>
<evidence type="ECO:0000313" key="2">
    <source>
        <dbReference type="Proteomes" id="UP001370348"/>
    </source>
</evidence>
<name>A0ABZ2LXH6_9BACT</name>
<protein>
    <submittedName>
        <fullName evidence="1">Uncharacterized protein</fullName>
    </submittedName>
</protein>
<dbReference type="EMBL" id="CP089984">
    <property type="protein sequence ID" value="WXB14461.1"/>
    <property type="molecule type" value="Genomic_DNA"/>
</dbReference>
<accession>A0ABZ2LXH6</accession>
<sequence>MRAIDCLRQAKEAKEAYQRPINAFIDAFRRASPEEKLRLVETPILESGALEGLVAAVVSALCRESGVAWPKWVETIHSPKPFFAFPARSYALRVRLMFESPAPFRIRNVFVPANYLSRA</sequence>
<organism evidence="1 2">
    <name type="scientific">Pendulispora albinea</name>
    <dbReference type="NCBI Taxonomy" id="2741071"/>
    <lineage>
        <taxon>Bacteria</taxon>
        <taxon>Pseudomonadati</taxon>
        <taxon>Myxococcota</taxon>
        <taxon>Myxococcia</taxon>
        <taxon>Myxococcales</taxon>
        <taxon>Sorangiineae</taxon>
        <taxon>Pendulisporaceae</taxon>
        <taxon>Pendulispora</taxon>
    </lineage>
</organism>
<reference evidence="1 2" key="1">
    <citation type="submission" date="2021-12" db="EMBL/GenBank/DDBJ databases">
        <title>Discovery of the Pendulisporaceae a myxobacterial family with distinct sporulation behavior and unique specialized metabolism.</title>
        <authorList>
            <person name="Garcia R."/>
            <person name="Popoff A."/>
            <person name="Bader C.D."/>
            <person name="Loehr J."/>
            <person name="Walesch S."/>
            <person name="Walt C."/>
            <person name="Boldt J."/>
            <person name="Bunk B."/>
            <person name="Haeckl F.J.F.P.J."/>
            <person name="Gunesch A.P."/>
            <person name="Birkelbach J."/>
            <person name="Nuebel U."/>
            <person name="Pietschmann T."/>
            <person name="Bach T."/>
            <person name="Mueller R."/>
        </authorList>
    </citation>
    <scope>NUCLEOTIDE SEQUENCE [LARGE SCALE GENOMIC DNA]</scope>
    <source>
        <strain evidence="1 2">MSr11954</strain>
    </source>
</reference>
<dbReference type="RefSeq" id="WP_394824081.1">
    <property type="nucleotide sequence ID" value="NZ_CP089984.1"/>
</dbReference>
<gene>
    <name evidence="1" type="ORF">LZC94_42385</name>
</gene>
<dbReference type="Proteomes" id="UP001370348">
    <property type="component" value="Chromosome"/>
</dbReference>
<evidence type="ECO:0000313" key="1">
    <source>
        <dbReference type="EMBL" id="WXB14461.1"/>
    </source>
</evidence>
<proteinExistence type="predicted"/>